<comment type="caution">
    <text evidence="7">The sequence shown here is derived from an EMBL/GenBank/DDBJ whole genome shotgun (WGS) entry which is preliminary data.</text>
</comment>
<name>A0ABT5Y1Z2_9FLAO</name>
<keyword evidence="5" id="KW-0732">Signal</keyword>
<dbReference type="Pfam" id="PF24827">
    <property type="entry name" value="AstE_AspA_cat"/>
    <property type="match status" value="1"/>
</dbReference>
<evidence type="ECO:0000313" key="8">
    <source>
        <dbReference type="Proteomes" id="UP001221366"/>
    </source>
</evidence>
<keyword evidence="2" id="KW-0479">Metal-binding</keyword>
<organism evidence="7 8">
    <name type="scientific">Flagellimonas yonaguniensis</name>
    <dbReference type="NCBI Taxonomy" id="3031325"/>
    <lineage>
        <taxon>Bacteria</taxon>
        <taxon>Pseudomonadati</taxon>
        <taxon>Bacteroidota</taxon>
        <taxon>Flavobacteriia</taxon>
        <taxon>Flavobacteriales</taxon>
        <taxon>Flavobacteriaceae</taxon>
        <taxon>Flagellimonas</taxon>
    </lineage>
</organism>
<proteinExistence type="predicted"/>
<evidence type="ECO:0000256" key="2">
    <source>
        <dbReference type="ARBA" id="ARBA00022723"/>
    </source>
</evidence>
<gene>
    <name evidence="7" type="ORF">PY092_14980</name>
</gene>
<dbReference type="PANTHER" id="PTHR37326:SF1">
    <property type="entry name" value="BLL3975 PROTEIN"/>
    <property type="match status" value="1"/>
</dbReference>
<feature type="chain" id="PRO_5047061298" evidence="5">
    <location>
        <begin position="25"/>
        <end position="352"/>
    </location>
</feature>
<evidence type="ECO:0000256" key="1">
    <source>
        <dbReference type="ARBA" id="ARBA00001947"/>
    </source>
</evidence>
<dbReference type="EMBL" id="JARFVB010000011">
    <property type="protein sequence ID" value="MDF0717466.1"/>
    <property type="molecule type" value="Genomic_DNA"/>
</dbReference>
<sequence>MRKTQYLHHYLGCMVFCLAFYGNAQNNLDDKIMQLPSATILKNSIGFKDTLGNSTNLPMVIIKGKEIGKTLTILAGVHGYEYPPIMAVQALLKEIEPERLMGNLIVIPIANKASFYGRSPFKNPQDEVNLNNAFPGKLDGTVTEQIAYYITQNIIPISDVFLDIHGGDASEDLIPFVCYYNNEALPDATAHAKLLSESSGFTNVVSYPYHLKDNEPAKYAFKQAVQDGKIGISFEAGALGNVQEEAVRLNKNGIYQVLDQLGMYTSQLDLPKKLVKYNNQAYLKVPVTGILYSELRAGDSVSKGQVVGHITNEYGKVLEKIQAPETGTILYKIGTPPVNQGETLMCIGISQE</sequence>
<evidence type="ECO:0000313" key="7">
    <source>
        <dbReference type="EMBL" id="MDF0717466.1"/>
    </source>
</evidence>
<feature type="signal peptide" evidence="5">
    <location>
        <begin position="1"/>
        <end position="24"/>
    </location>
</feature>
<comment type="cofactor">
    <cofactor evidence="1">
        <name>Zn(2+)</name>
        <dbReference type="ChEBI" id="CHEBI:29105"/>
    </cofactor>
</comment>
<evidence type="ECO:0000259" key="6">
    <source>
        <dbReference type="Pfam" id="PF24827"/>
    </source>
</evidence>
<dbReference type="SUPFAM" id="SSF53187">
    <property type="entry name" value="Zn-dependent exopeptidases"/>
    <property type="match status" value="1"/>
</dbReference>
<dbReference type="RefSeq" id="WP_275616618.1">
    <property type="nucleotide sequence ID" value="NZ_JARFVB010000011.1"/>
</dbReference>
<dbReference type="CDD" id="cd18174">
    <property type="entry name" value="M14_ASTE_ASPA_like"/>
    <property type="match status" value="1"/>
</dbReference>
<evidence type="ECO:0000256" key="4">
    <source>
        <dbReference type="ARBA" id="ARBA00022833"/>
    </source>
</evidence>
<dbReference type="InterPro" id="IPR043795">
    <property type="entry name" value="N-alpha-Ac-DABA-like"/>
</dbReference>
<keyword evidence="4" id="KW-0862">Zinc</keyword>
<dbReference type="InterPro" id="IPR053138">
    <property type="entry name" value="N-alpha-Ac-DABA_deacetylase"/>
</dbReference>
<dbReference type="Proteomes" id="UP001221366">
    <property type="component" value="Unassembled WGS sequence"/>
</dbReference>
<dbReference type="PIRSF" id="PIRSF039012">
    <property type="entry name" value="ASP"/>
    <property type="match status" value="1"/>
</dbReference>
<reference evidence="7 8" key="1">
    <citation type="submission" date="2023-03" db="EMBL/GenBank/DDBJ databases">
        <title>Muricauda XX sp. nov. and Muricauda XXX sp. nov., two novel species isolated from Okinawa Trough.</title>
        <authorList>
            <person name="Cao W."/>
            <person name="Deng X."/>
        </authorList>
    </citation>
    <scope>NUCLEOTIDE SEQUENCE [LARGE SCALE GENOMIC DNA]</scope>
    <source>
        <strain evidence="7 8">334s03</strain>
    </source>
</reference>
<evidence type="ECO:0000256" key="5">
    <source>
        <dbReference type="SAM" id="SignalP"/>
    </source>
</evidence>
<protein>
    <submittedName>
        <fullName evidence="7">Succinylglutamate desuccinylase/aspartoacylase family protein</fullName>
    </submittedName>
</protein>
<keyword evidence="8" id="KW-1185">Reference proteome</keyword>
<keyword evidence="3" id="KW-0378">Hydrolase</keyword>
<dbReference type="PANTHER" id="PTHR37326">
    <property type="entry name" value="BLL3975 PROTEIN"/>
    <property type="match status" value="1"/>
</dbReference>
<accession>A0ABT5Y1Z2</accession>
<feature type="domain" description="Succinylglutamate desuccinylase/Aspartoacylase catalytic" evidence="6">
    <location>
        <begin position="68"/>
        <end position="260"/>
    </location>
</feature>
<dbReference type="Gene3D" id="3.40.630.10">
    <property type="entry name" value="Zn peptidases"/>
    <property type="match status" value="1"/>
</dbReference>
<evidence type="ECO:0000256" key="3">
    <source>
        <dbReference type="ARBA" id="ARBA00022801"/>
    </source>
</evidence>
<dbReference type="InterPro" id="IPR055438">
    <property type="entry name" value="AstE_AspA_cat"/>
</dbReference>